<name>A0AAF0V8U2_SOLVR</name>
<dbReference type="Pfam" id="PF24626">
    <property type="entry name" value="SH3_Tf2-1"/>
    <property type="match status" value="1"/>
</dbReference>
<dbReference type="EMBL" id="CP133623">
    <property type="protein sequence ID" value="WMV58813.1"/>
    <property type="molecule type" value="Genomic_DNA"/>
</dbReference>
<dbReference type="AlphaFoldDB" id="A0AAF0V8U2"/>
<feature type="domain" description="Tf2-1-like SH3-like" evidence="1">
    <location>
        <begin position="58"/>
        <end position="85"/>
    </location>
</feature>
<evidence type="ECO:0000313" key="3">
    <source>
        <dbReference type="Proteomes" id="UP001234989"/>
    </source>
</evidence>
<dbReference type="Proteomes" id="UP001234989">
    <property type="component" value="Chromosome 12"/>
</dbReference>
<proteinExistence type="predicted"/>
<evidence type="ECO:0000313" key="2">
    <source>
        <dbReference type="EMBL" id="WMV58813.1"/>
    </source>
</evidence>
<gene>
    <name evidence="2" type="ORF">MTR67_052198</name>
</gene>
<sequence>MAPFEALHGRRCRSPIGCCEVGEVALIGLELVHEAIEKVRLNRERLRTAQSRQKSNVDVAYELDLPNELETMHPVFHVSMLKKCVGDTTSIVRLEGFGADESLSYEEVSVEILDREVNRLRNKEISFVKVLWRNQLVEGATWETEADMMSRYPHLFPSTPILA</sequence>
<dbReference type="InterPro" id="IPR056924">
    <property type="entry name" value="SH3_Tf2-1"/>
</dbReference>
<protein>
    <recommendedName>
        <fullName evidence="1">Tf2-1-like SH3-like domain-containing protein</fullName>
    </recommendedName>
</protein>
<evidence type="ECO:0000259" key="1">
    <source>
        <dbReference type="Pfam" id="PF24626"/>
    </source>
</evidence>
<keyword evidence="3" id="KW-1185">Reference proteome</keyword>
<accession>A0AAF0V8U2</accession>
<organism evidence="2 3">
    <name type="scientific">Solanum verrucosum</name>
    <dbReference type="NCBI Taxonomy" id="315347"/>
    <lineage>
        <taxon>Eukaryota</taxon>
        <taxon>Viridiplantae</taxon>
        <taxon>Streptophyta</taxon>
        <taxon>Embryophyta</taxon>
        <taxon>Tracheophyta</taxon>
        <taxon>Spermatophyta</taxon>
        <taxon>Magnoliopsida</taxon>
        <taxon>eudicotyledons</taxon>
        <taxon>Gunneridae</taxon>
        <taxon>Pentapetalae</taxon>
        <taxon>asterids</taxon>
        <taxon>lamiids</taxon>
        <taxon>Solanales</taxon>
        <taxon>Solanaceae</taxon>
        <taxon>Solanoideae</taxon>
        <taxon>Solaneae</taxon>
        <taxon>Solanum</taxon>
    </lineage>
</organism>
<reference evidence="2" key="1">
    <citation type="submission" date="2023-08" db="EMBL/GenBank/DDBJ databases">
        <title>A de novo genome assembly of Solanum verrucosum Schlechtendal, a Mexican diploid species geographically isolated from the other diploid A-genome species in potato relatives.</title>
        <authorList>
            <person name="Hosaka K."/>
        </authorList>
    </citation>
    <scope>NUCLEOTIDE SEQUENCE</scope>
    <source>
        <tissue evidence="2">Young leaves</tissue>
    </source>
</reference>
<dbReference type="PANTHER" id="PTHR46148:SF60">
    <property type="entry name" value="CHROMO DOMAIN-CONTAINING PROTEIN"/>
    <property type="match status" value="1"/>
</dbReference>
<dbReference type="PANTHER" id="PTHR46148">
    <property type="entry name" value="CHROMO DOMAIN-CONTAINING PROTEIN"/>
    <property type="match status" value="1"/>
</dbReference>